<feature type="non-terminal residue" evidence="9">
    <location>
        <position position="99"/>
    </location>
</feature>
<dbReference type="Proteomes" id="UP000663851">
    <property type="component" value="Unassembled WGS sequence"/>
</dbReference>
<dbReference type="CDD" id="cd01647">
    <property type="entry name" value="RT_LTR"/>
    <property type="match status" value="1"/>
</dbReference>
<dbReference type="GO" id="GO:0006508">
    <property type="term" value="P:proteolysis"/>
    <property type="evidence" value="ECO:0007669"/>
    <property type="project" value="UniProtKB-KW"/>
</dbReference>
<dbReference type="Proteomes" id="UP000663862">
    <property type="component" value="Unassembled WGS sequence"/>
</dbReference>
<evidence type="ECO:0000313" key="10">
    <source>
        <dbReference type="EMBL" id="CAF4716466.1"/>
    </source>
</evidence>
<evidence type="ECO:0000256" key="1">
    <source>
        <dbReference type="ARBA" id="ARBA00022670"/>
    </source>
</evidence>
<protein>
    <recommendedName>
        <fullName evidence="8">Reverse transcriptase domain-containing protein</fullName>
    </recommendedName>
</protein>
<feature type="domain" description="Reverse transcriptase" evidence="8">
    <location>
        <begin position="51"/>
        <end position="99"/>
    </location>
</feature>
<evidence type="ECO:0000259" key="8">
    <source>
        <dbReference type="Pfam" id="PF00078"/>
    </source>
</evidence>
<accession>A0A821DA47</accession>
<dbReference type="AlphaFoldDB" id="A0A821DA47"/>
<dbReference type="FunFam" id="3.10.10.10:FF:000007">
    <property type="entry name" value="Retrovirus-related Pol polyprotein from transposon 17.6-like Protein"/>
    <property type="match status" value="1"/>
</dbReference>
<evidence type="ECO:0000313" key="9">
    <source>
        <dbReference type="EMBL" id="CAF4618618.1"/>
    </source>
</evidence>
<comment type="caution">
    <text evidence="9">The sequence shown here is derived from an EMBL/GenBank/DDBJ whole genome shotgun (WGS) entry which is preliminary data.</text>
</comment>
<dbReference type="GO" id="GO:0004519">
    <property type="term" value="F:endonuclease activity"/>
    <property type="evidence" value="ECO:0007669"/>
    <property type="project" value="UniProtKB-KW"/>
</dbReference>
<dbReference type="InterPro" id="IPR043502">
    <property type="entry name" value="DNA/RNA_pol_sf"/>
</dbReference>
<gene>
    <name evidence="9" type="ORF">HFQ381_LOCUS34276</name>
    <name evidence="10" type="ORF">TSG867_LOCUS33919</name>
</gene>
<evidence type="ECO:0000256" key="4">
    <source>
        <dbReference type="ARBA" id="ARBA00022722"/>
    </source>
</evidence>
<name>A0A821DA47_9BILA</name>
<sequence>DLKSGYFQIPIKEDDKHKTAFITTHGLFEFNVLAQGLKNSPPSFQRIMSNDILIYSDNFDQHLQHVNQVLAILNKHKFQLNPPKCEIFRTSIDYLGHTI</sequence>
<dbReference type="InterPro" id="IPR000477">
    <property type="entry name" value="RT_dom"/>
</dbReference>
<evidence type="ECO:0000256" key="5">
    <source>
        <dbReference type="ARBA" id="ARBA00022759"/>
    </source>
</evidence>
<evidence type="ECO:0000256" key="7">
    <source>
        <dbReference type="ARBA" id="ARBA00022918"/>
    </source>
</evidence>
<dbReference type="GO" id="GO:0003964">
    <property type="term" value="F:RNA-directed DNA polymerase activity"/>
    <property type="evidence" value="ECO:0007669"/>
    <property type="project" value="UniProtKB-KW"/>
</dbReference>
<keyword evidence="5" id="KW-0255">Endonuclease</keyword>
<keyword evidence="6" id="KW-0378">Hydrolase</keyword>
<feature type="domain" description="Reverse transcriptase" evidence="8">
    <location>
        <begin position="1"/>
        <end position="49"/>
    </location>
</feature>
<keyword evidence="2" id="KW-0808">Transferase</keyword>
<keyword evidence="7" id="KW-0695">RNA-directed DNA polymerase</keyword>
<dbReference type="PANTHER" id="PTHR24559:SF444">
    <property type="entry name" value="REVERSE TRANSCRIPTASE DOMAIN-CONTAINING PROTEIN"/>
    <property type="match status" value="1"/>
</dbReference>
<keyword evidence="4" id="KW-0540">Nuclease</keyword>
<dbReference type="Pfam" id="PF00078">
    <property type="entry name" value="RVT_1"/>
    <property type="match status" value="2"/>
</dbReference>
<dbReference type="InterPro" id="IPR053134">
    <property type="entry name" value="RNA-dir_DNA_polymerase"/>
</dbReference>
<evidence type="ECO:0000256" key="6">
    <source>
        <dbReference type="ARBA" id="ARBA00022801"/>
    </source>
</evidence>
<evidence type="ECO:0000256" key="3">
    <source>
        <dbReference type="ARBA" id="ARBA00022695"/>
    </source>
</evidence>
<dbReference type="EMBL" id="CAJOBO010014521">
    <property type="protein sequence ID" value="CAF4618618.1"/>
    <property type="molecule type" value="Genomic_DNA"/>
</dbReference>
<evidence type="ECO:0000313" key="11">
    <source>
        <dbReference type="Proteomes" id="UP000663851"/>
    </source>
</evidence>
<dbReference type="SUPFAM" id="SSF56672">
    <property type="entry name" value="DNA/RNA polymerases"/>
    <property type="match status" value="1"/>
</dbReference>
<keyword evidence="1" id="KW-0645">Protease</keyword>
<dbReference type="Gene3D" id="3.10.10.10">
    <property type="entry name" value="HIV Type 1 Reverse Transcriptase, subunit A, domain 1"/>
    <property type="match status" value="1"/>
</dbReference>
<dbReference type="EMBL" id="CAJOBQ010013113">
    <property type="protein sequence ID" value="CAF4716466.1"/>
    <property type="molecule type" value="Genomic_DNA"/>
</dbReference>
<dbReference type="PANTHER" id="PTHR24559">
    <property type="entry name" value="TRANSPOSON TY3-I GAG-POL POLYPROTEIN"/>
    <property type="match status" value="1"/>
</dbReference>
<dbReference type="InterPro" id="IPR043128">
    <property type="entry name" value="Rev_trsase/Diguanyl_cyclase"/>
</dbReference>
<dbReference type="GO" id="GO:0008233">
    <property type="term" value="F:peptidase activity"/>
    <property type="evidence" value="ECO:0007669"/>
    <property type="project" value="UniProtKB-KW"/>
</dbReference>
<feature type="non-terminal residue" evidence="9">
    <location>
        <position position="1"/>
    </location>
</feature>
<reference evidence="9" key="1">
    <citation type="submission" date="2021-02" db="EMBL/GenBank/DDBJ databases">
        <authorList>
            <person name="Nowell W R."/>
        </authorList>
    </citation>
    <scope>NUCLEOTIDE SEQUENCE</scope>
</reference>
<organism evidence="9 11">
    <name type="scientific">Rotaria socialis</name>
    <dbReference type="NCBI Taxonomy" id="392032"/>
    <lineage>
        <taxon>Eukaryota</taxon>
        <taxon>Metazoa</taxon>
        <taxon>Spiralia</taxon>
        <taxon>Gnathifera</taxon>
        <taxon>Rotifera</taxon>
        <taxon>Eurotatoria</taxon>
        <taxon>Bdelloidea</taxon>
        <taxon>Philodinida</taxon>
        <taxon>Philodinidae</taxon>
        <taxon>Rotaria</taxon>
    </lineage>
</organism>
<keyword evidence="3" id="KW-0548">Nucleotidyltransferase</keyword>
<evidence type="ECO:0000256" key="2">
    <source>
        <dbReference type="ARBA" id="ARBA00022679"/>
    </source>
</evidence>
<proteinExistence type="predicted"/>
<dbReference type="Gene3D" id="3.30.70.270">
    <property type="match status" value="2"/>
</dbReference>